<name>A0ACD0NX16_9BASI</name>
<sequence length="80" mass="9316">MQDFHAGDERLEMNEGEEEEEEEEEEEDEEDEDDDDDVADLHPSSIKIHRSFFPQHFLKSVTPSHMKPIGDLIPFVSQNS</sequence>
<reference evidence="1 2" key="1">
    <citation type="journal article" date="2018" name="Mol. Biol. Evol.">
        <title>Broad Genomic Sampling Reveals a Smut Pathogenic Ancestry of the Fungal Clade Ustilaginomycotina.</title>
        <authorList>
            <person name="Kijpornyongpan T."/>
            <person name="Mondo S.J."/>
            <person name="Barry K."/>
            <person name="Sandor L."/>
            <person name="Lee J."/>
            <person name="Lipzen A."/>
            <person name="Pangilinan J."/>
            <person name="LaButti K."/>
            <person name="Hainaut M."/>
            <person name="Henrissat B."/>
            <person name="Grigoriev I.V."/>
            <person name="Spatafora J.W."/>
            <person name="Aime M.C."/>
        </authorList>
    </citation>
    <scope>NUCLEOTIDE SEQUENCE [LARGE SCALE GENOMIC DNA]</scope>
    <source>
        <strain evidence="1 2">SA 807</strain>
    </source>
</reference>
<evidence type="ECO:0000313" key="1">
    <source>
        <dbReference type="EMBL" id="PWN50375.1"/>
    </source>
</evidence>
<evidence type="ECO:0000313" key="2">
    <source>
        <dbReference type="Proteomes" id="UP000245626"/>
    </source>
</evidence>
<dbReference type="Proteomes" id="UP000245626">
    <property type="component" value="Unassembled WGS sequence"/>
</dbReference>
<gene>
    <name evidence="1" type="ORF">IE53DRAFT_368971</name>
</gene>
<proteinExistence type="predicted"/>
<keyword evidence="2" id="KW-1185">Reference proteome</keyword>
<dbReference type="EMBL" id="KZ819939">
    <property type="protein sequence ID" value="PWN50375.1"/>
    <property type="molecule type" value="Genomic_DNA"/>
</dbReference>
<protein>
    <submittedName>
        <fullName evidence="1">Uncharacterized protein</fullName>
    </submittedName>
</protein>
<organism evidence="1 2">
    <name type="scientific">Violaceomyces palustris</name>
    <dbReference type="NCBI Taxonomy" id="1673888"/>
    <lineage>
        <taxon>Eukaryota</taxon>
        <taxon>Fungi</taxon>
        <taxon>Dikarya</taxon>
        <taxon>Basidiomycota</taxon>
        <taxon>Ustilaginomycotina</taxon>
        <taxon>Ustilaginomycetes</taxon>
        <taxon>Violaceomycetales</taxon>
        <taxon>Violaceomycetaceae</taxon>
        <taxon>Violaceomyces</taxon>
    </lineage>
</organism>
<accession>A0ACD0NX16</accession>